<dbReference type="Proteomes" id="UP000193144">
    <property type="component" value="Unassembled WGS sequence"/>
</dbReference>
<feature type="compositionally biased region" description="Basic and acidic residues" evidence="1">
    <location>
        <begin position="197"/>
        <end position="211"/>
    </location>
</feature>
<dbReference type="PANTHER" id="PTHR23225:SF2">
    <property type="entry name" value="AT09679P-RELATED"/>
    <property type="match status" value="1"/>
</dbReference>
<feature type="compositionally biased region" description="Polar residues" evidence="1">
    <location>
        <begin position="313"/>
        <end position="330"/>
    </location>
</feature>
<dbReference type="GO" id="GO:0003700">
    <property type="term" value="F:DNA-binding transcription factor activity"/>
    <property type="evidence" value="ECO:0007669"/>
    <property type="project" value="InterPro"/>
</dbReference>
<dbReference type="EMBL" id="MCFA01000140">
    <property type="protein sequence ID" value="ORY04002.1"/>
    <property type="molecule type" value="Genomic_DNA"/>
</dbReference>
<organism evidence="2 3">
    <name type="scientific">Clohesyomyces aquaticus</name>
    <dbReference type="NCBI Taxonomy" id="1231657"/>
    <lineage>
        <taxon>Eukaryota</taxon>
        <taxon>Fungi</taxon>
        <taxon>Dikarya</taxon>
        <taxon>Ascomycota</taxon>
        <taxon>Pezizomycotina</taxon>
        <taxon>Dothideomycetes</taxon>
        <taxon>Pleosporomycetidae</taxon>
        <taxon>Pleosporales</taxon>
        <taxon>Lindgomycetaceae</taxon>
        <taxon>Clohesyomyces</taxon>
    </lineage>
</organism>
<feature type="region of interest" description="Disordered" evidence="1">
    <location>
        <begin position="123"/>
        <end position="142"/>
    </location>
</feature>
<feature type="compositionally biased region" description="Basic and acidic residues" evidence="1">
    <location>
        <begin position="226"/>
        <end position="237"/>
    </location>
</feature>
<comment type="caution">
    <text evidence="2">The sequence shown here is derived from an EMBL/GenBank/DDBJ whole genome shotgun (WGS) entry which is preliminary data.</text>
</comment>
<dbReference type="InterPro" id="IPR039970">
    <property type="entry name" value="TF_Grauzone"/>
</dbReference>
<protein>
    <recommendedName>
        <fullName evidence="4">C2H2-type domain-containing protein</fullName>
    </recommendedName>
</protein>
<feature type="region of interest" description="Disordered" evidence="1">
    <location>
        <begin position="507"/>
        <end position="533"/>
    </location>
</feature>
<sequence>MDGYPDSWQYNDIPQIQLAEDSVLNLWSNWSNEYIGHIGQFEHHDSKTIRVFGEEITLDGLASQGFSTMPMHRWLHGQDRSPVAPGLLHAKLNSGHSSQTQHWRQYEQWPPCDVVEHPREWSPVQTTSSETTQTTQNDNPHIMRRVSYGSPIEQTHLRLPYPSQEQLGGGAHDHRPLVTDASISLRDLEYEHMDVEATVEDHEHTDVKPELDYEQEPAPAPTYTKMEGDGESYHSCHDSGLGHSVRDAESVQPAQSDEEASDSDYKPAKRRRSSQSSNGSGRQPHKRNSHKRKRSITSPASTSHKVQKRPRGSNASLLSATNDAQNPSSQRPFPCPLAIYGCQSNFVSKNEWKRHVSTQHIKLGFWRCDLCSTSVDSHDPSTVYHNDFNRKDLFTQHLRRMHAAPSHQTTSARNQKEYPVTEDNLVEHQQRCFKTLRSAPPLSSCLFCEDRVFQGPGGWDERMEHVGRHLEKDRKAGGAPIDISDWKEDTILRQWFLEEGLIAPDHNGVLKLGDGKPKRNLARNSEEDSDVDE</sequence>
<keyword evidence="3" id="KW-1185">Reference proteome</keyword>
<dbReference type="Gene3D" id="3.30.160.60">
    <property type="entry name" value="Classic Zinc Finger"/>
    <property type="match status" value="1"/>
</dbReference>
<gene>
    <name evidence="2" type="ORF">BCR34DRAFT_63074</name>
</gene>
<dbReference type="PANTHER" id="PTHR23225">
    <property type="entry name" value="ZINC FINGER PROTEIN"/>
    <property type="match status" value="1"/>
</dbReference>
<dbReference type="OrthoDB" id="5388486at2759"/>
<feature type="region of interest" description="Disordered" evidence="1">
    <location>
        <begin position="197"/>
        <end position="330"/>
    </location>
</feature>
<evidence type="ECO:0000256" key="1">
    <source>
        <dbReference type="SAM" id="MobiDB-lite"/>
    </source>
</evidence>
<dbReference type="STRING" id="1231657.A0A1Y1Z148"/>
<evidence type="ECO:0008006" key="4">
    <source>
        <dbReference type="Google" id="ProtNLM"/>
    </source>
</evidence>
<reference evidence="2 3" key="1">
    <citation type="submission" date="2016-07" db="EMBL/GenBank/DDBJ databases">
        <title>Pervasive Adenine N6-methylation of Active Genes in Fungi.</title>
        <authorList>
            <consortium name="DOE Joint Genome Institute"/>
            <person name="Mondo S.J."/>
            <person name="Dannebaum R.O."/>
            <person name="Kuo R.C."/>
            <person name="Labutti K."/>
            <person name="Haridas S."/>
            <person name="Kuo A."/>
            <person name="Salamov A."/>
            <person name="Ahrendt S.R."/>
            <person name="Lipzen A."/>
            <person name="Sullivan W."/>
            <person name="Andreopoulos W.B."/>
            <person name="Clum A."/>
            <person name="Lindquist E."/>
            <person name="Daum C."/>
            <person name="Ramamoorthy G.K."/>
            <person name="Gryganskyi A."/>
            <person name="Culley D."/>
            <person name="Magnuson J.K."/>
            <person name="James T.Y."/>
            <person name="O'Malley M.A."/>
            <person name="Stajich J.E."/>
            <person name="Spatafora J.W."/>
            <person name="Visel A."/>
            <person name="Grigoriev I.V."/>
        </authorList>
    </citation>
    <scope>NUCLEOTIDE SEQUENCE [LARGE SCALE GENOMIC DNA]</scope>
    <source>
        <strain evidence="2 3">CBS 115471</strain>
    </source>
</reference>
<feature type="compositionally biased region" description="Low complexity" evidence="1">
    <location>
        <begin position="125"/>
        <end position="136"/>
    </location>
</feature>
<evidence type="ECO:0000313" key="3">
    <source>
        <dbReference type="Proteomes" id="UP000193144"/>
    </source>
</evidence>
<dbReference type="AlphaFoldDB" id="A0A1Y1Z148"/>
<name>A0A1Y1Z148_9PLEO</name>
<proteinExistence type="predicted"/>
<accession>A0A1Y1Z148</accession>
<feature type="compositionally biased region" description="Basic residues" evidence="1">
    <location>
        <begin position="283"/>
        <end position="295"/>
    </location>
</feature>
<evidence type="ECO:0000313" key="2">
    <source>
        <dbReference type="EMBL" id="ORY04002.1"/>
    </source>
</evidence>